<protein>
    <recommendedName>
        <fullName evidence="4">HTH gntR-type domain-containing protein</fullName>
    </recommendedName>
</protein>
<dbReference type="PANTHER" id="PTHR43537">
    <property type="entry name" value="TRANSCRIPTIONAL REGULATOR, GNTR FAMILY"/>
    <property type="match status" value="1"/>
</dbReference>
<evidence type="ECO:0000256" key="2">
    <source>
        <dbReference type="ARBA" id="ARBA00023125"/>
    </source>
</evidence>
<evidence type="ECO:0000313" key="5">
    <source>
        <dbReference type="EMBL" id="KPH81101.1"/>
    </source>
</evidence>
<dbReference type="InterPro" id="IPR000524">
    <property type="entry name" value="Tscrpt_reg_HTH_GntR"/>
</dbReference>
<dbReference type="InterPro" id="IPR008920">
    <property type="entry name" value="TF_FadR/GntR_C"/>
</dbReference>
<dbReference type="RefSeq" id="WP_054209043.1">
    <property type="nucleotide sequence ID" value="NZ_LGSZ01000032.1"/>
</dbReference>
<proteinExistence type="predicted"/>
<dbReference type="SUPFAM" id="SSF46785">
    <property type="entry name" value="Winged helix' DNA-binding domain"/>
    <property type="match status" value="1"/>
</dbReference>
<dbReference type="Pfam" id="PF07729">
    <property type="entry name" value="FCD"/>
    <property type="match status" value="1"/>
</dbReference>
<dbReference type="Gene3D" id="1.20.120.530">
    <property type="entry name" value="GntR ligand-binding domain-like"/>
    <property type="match status" value="1"/>
</dbReference>
<dbReference type="InterPro" id="IPR011711">
    <property type="entry name" value="GntR_C"/>
</dbReference>
<dbReference type="Pfam" id="PF00392">
    <property type="entry name" value="GntR"/>
    <property type="match status" value="1"/>
</dbReference>
<dbReference type="SUPFAM" id="SSF48008">
    <property type="entry name" value="GntR ligand-binding domain-like"/>
    <property type="match status" value="1"/>
</dbReference>
<dbReference type="Proteomes" id="UP000037822">
    <property type="component" value="Unassembled WGS sequence"/>
</dbReference>
<feature type="domain" description="HTH gntR-type" evidence="4">
    <location>
        <begin position="11"/>
        <end position="81"/>
    </location>
</feature>
<dbReference type="SMART" id="SM00345">
    <property type="entry name" value="HTH_GNTR"/>
    <property type="match status" value="1"/>
</dbReference>
<evidence type="ECO:0000259" key="4">
    <source>
        <dbReference type="PROSITE" id="PS50949"/>
    </source>
</evidence>
<dbReference type="PROSITE" id="PS50949">
    <property type="entry name" value="HTH_GNTR"/>
    <property type="match status" value="1"/>
</dbReference>
<dbReference type="PRINTS" id="PR00035">
    <property type="entry name" value="HTHGNTR"/>
</dbReference>
<dbReference type="InterPro" id="IPR036388">
    <property type="entry name" value="WH-like_DNA-bd_sf"/>
</dbReference>
<gene>
    <name evidence="5" type="ORF">AE618_10780</name>
</gene>
<evidence type="ECO:0000256" key="3">
    <source>
        <dbReference type="ARBA" id="ARBA00023163"/>
    </source>
</evidence>
<accession>A0A0N1N2M4</accession>
<dbReference type="SMART" id="SM00895">
    <property type="entry name" value="FCD"/>
    <property type="match status" value="1"/>
</dbReference>
<comment type="caution">
    <text evidence="5">The sequence shown here is derived from an EMBL/GenBank/DDBJ whole genome shotgun (WGS) entry which is preliminary data.</text>
</comment>
<dbReference type="CDD" id="cd07377">
    <property type="entry name" value="WHTH_GntR"/>
    <property type="match status" value="1"/>
</dbReference>
<sequence>MDLDLRPLALPKAPGLLADKLREMILRGELAAGSILPAEREIVGSSGLSRGSVREALKILETEGLIRIKTGRTGGAVVSAPQRDLLARSVEVFVRANAIKLEALLDCRLAVEPMLARLAARYRTEEELAKLVRLHAEFTTSVDHVEQYRSVNFEWHLVIARASRNEPLTAVMEAISTPVREATGFERFTTPATRREAVRAHEAILAAIACRDQDAAAGAMHDHLSVYTSGLPG</sequence>
<dbReference type="InterPro" id="IPR036390">
    <property type="entry name" value="WH_DNA-bd_sf"/>
</dbReference>
<name>A0A0N1N2M4_9HYPH</name>
<dbReference type="PANTHER" id="PTHR43537:SF5">
    <property type="entry name" value="UXU OPERON TRANSCRIPTIONAL REGULATOR"/>
    <property type="match status" value="1"/>
</dbReference>
<dbReference type="GO" id="GO:0003700">
    <property type="term" value="F:DNA-binding transcription factor activity"/>
    <property type="evidence" value="ECO:0007669"/>
    <property type="project" value="InterPro"/>
</dbReference>
<keyword evidence="2" id="KW-0238">DNA-binding</keyword>
<dbReference type="EMBL" id="LGSZ01000032">
    <property type="protein sequence ID" value="KPH81101.1"/>
    <property type="molecule type" value="Genomic_DNA"/>
</dbReference>
<evidence type="ECO:0000256" key="1">
    <source>
        <dbReference type="ARBA" id="ARBA00023015"/>
    </source>
</evidence>
<dbReference type="GO" id="GO:0003677">
    <property type="term" value="F:DNA binding"/>
    <property type="evidence" value="ECO:0007669"/>
    <property type="project" value="UniProtKB-KW"/>
</dbReference>
<dbReference type="Gene3D" id="1.10.10.10">
    <property type="entry name" value="Winged helix-like DNA-binding domain superfamily/Winged helix DNA-binding domain"/>
    <property type="match status" value="1"/>
</dbReference>
<keyword evidence="6" id="KW-1185">Reference proteome</keyword>
<dbReference type="OrthoDB" id="9805385at2"/>
<organism evidence="5 6">
    <name type="scientific">Bosea vaviloviae</name>
    <dbReference type="NCBI Taxonomy" id="1526658"/>
    <lineage>
        <taxon>Bacteria</taxon>
        <taxon>Pseudomonadati</taxon>
        <taxon>Pseudomonadota</taxon>
        <taxon>Alphaproteobacteria</taxon>
        <taxon>Hyphomicrobiales</taxon>
        <taxon>Boseaceae</taxon>
        <taxon>Bosea</taxon>
    </lineage>
</organism>
<dbReference type="AlphaFoldDB" id="A0A0N1N2M4"/>
<keyword evidence="1" id="KW-0805">Transcription regulation</keyword>
<dbReference type="PATRIC" id="fig|1526658.3.peg.829"/>
<evidence type="ECO:0000313" key="6">
    <source>
        <dbReference type="Proteomes" id="UP000037822"/>
    </source>
</evidence>
<keyword evidence="3" id="KW-0804">Transcription</keyword>
<reference evidence="5 6" key="1">
    <citation type="submission" date="2015-07" db="EMBL/GenBank/DDBJ databases">
        <title>Whole genome sequencing of Bosea vaviloviae isolated from cave pool.</title>
        <authorList>
            <person name="Tan N.E.H."/>
            <person name="Lee Y.P."/>
            <person name="Gan H.M."/>
            <person name="Barton H."/>
            <person name="Savka M.A."/>
        </authorList>
    </citation>
    <scope>NUCLEOTIDE SEQUENCE [LARGE SCALE GENOMIC DNA]</scope>
    <source>
        <strain evidence="5 6">SD260</strain>
    </source>
</reference>